<dbReference type="HOGENOM" id="CLU_096872_4_2_5"/>
<dbReference type="Pfam" id="PF11578">
    <property type="entry name" value="DUF3237"/>
    <property type="match status" value="1"/>
</dbReference>
<proteinExistence type="inferred from homology"/>
<dbReference type="RefSeq" id="WP_052207896.1">
    <property type="nucleotide sequence ID" value="NZ_CP009122.1"/>
</dbReference>
<protein>
    <recommendedName>
        <fullName evidence="1">UPF0311 protein SKP52_06090</fullName>
    </recommendedName>
</protein>
<dbReference type="HAMAP" id="MF_00775">
    <property type="entry name" value="UPF0311"/>
    <property type="match status" value="1"/>
</dbReference>
<dbReference type="AlphaFoldDB" id="A0A0A7PG06"/>
<dbReference type="PANTHER" id="PTHR37315:SF1">
    <property type="entry name" value="UPF0311 PROTEIN BLR7842"/>
    <property type="match status" value="1"/>
</dbReference>
<organism evidence="2 3">
    <name type="scientific">Sphingopyxis fribergensis</name>
    <dbReference type="NCBI Taxonomy" id="1515612"/>
    <lineage>
        <taxon>Bacteria</taxon>
        <taxon>Pseudomonadati</taxon>
        <taxon>Pseudomonadota</taxon>
        <taxon>Alphaproteobacteria</taxon>
        <taxon>Sphingomonadales</taxon>
        <taxon>Sphingomonadaceae</taxon>
        <taxon>Sphingopyxis</taxon>
    </lineage>
</organism>
<dbReference type="PANTHER" id="PTHR37315">
    <property type="entry name" value="UPF0311 PROTEIN BLR7842"/>
    <property type="match status" value="1"/>
</dbReference>
<name>A0A0A7PG06_9SPHN</name>
<dbReference type="KEGG" id="sphk:SKP52_06090"/>
<reference evidence="2 3" key="1">
    <citation type="journal article" date="2015" name="Int. J. Syst. Evol. Microbiol.">
        <title>Description of Sphingopyxis fribergensis sp. nov. - a soil bacterium with the ability to degrade styrene and phenylacetic acid.</title>
        <authorList>
            <person name="Oelschlagel M."/>
            <person name="Ruckert C."/>
            <person name="Kalinowski J."/>
            <person name="Schmidt G."/>
            <person name="Schlomann M."/>
            <person name="Tischler D."/>
        </authorList>
    </citation>
    <scope>NUCLEOTIDE SEQUENCE [LARGE SCALE GENOMIC DNA]</scope>
    <source>
        <strain evidence="2 3">Kp5.2</strain>
    </source>
</reference>
<dbReference type="InterPro" id="IPR020915">
    <property type="entry name" value="UPF0311"/>
</dbReference>
<evidence type="ECO:0000256" key="1">
    <source>
        <dbReference type="HAMAP-Rule" id="MF_00775"/>
    </source>
</evidence>
<keyword evidence="3" id="KW-1185">Reference proteome</keyword>
<evidence type="ECO:0000313" key="3">
    <source>
        <dbReference type="Proteomes" id="UP000030907"/>
    </source>
</evidence>
<dbReference type="STRING" id="1515612.SKP52_06090"/>
<evidence type="ECO:0000313" key="2">
    <source>
        <dbReference type="EMBL" id="AJA08143.1"/>
    </source>
</evidence>
<comment type="similarity">
    <text evidence="1">Belongs to the UPF0311 family.</text>
</comment>
<accession>A0A0A7PG06</accession>
<sequence length="168" mass="18009">MNEENSHDMPAALATRHLCTVEFEVGGGIVGIGASPFGDQRLGYISGGRFFGPRINGIVLPGGGNWSRAGRLGDAASVGTFDARAVWQTDDGELIYLSYTGRNIIPDDVRATFVDPAVPDADPSRYYLRIAPVFETASAKYGWLNGVLAVGVGERTDFGVRHVIHEVL</sequence>
<dbReference type="Gene3D" id="2.40.160.20">
    <property type="match status" value="1"/>
</dbReference>
<dbReference type="EMBL" id="CP009122">
    <property type="protein sequence ID" value="AJA08143.1"/>
    <property type="molecule type" value="Genomic_DNA"/>
</dbReference>
<gene>
    <name evidence="2" type="ORF">SKP52_06090</name>
</gene>
<dbReference type="Proteomes" id="UP000030907">
    <property type="component" value="Chromosome"/>
</dbReference>